<reference evidence="2 3" key="1">
    <citation type="submission" date="2019-11" db="EMBL/GenBank/DDBJ databases">
        <title>Whole genome sequence of Oryza granulata.</title>
        <authorList>
            <person name="Li W."/>
        </authorList>
    </citation>
    <scope>NUCLEOTIDE SEQUENCE [LARGE SCALE GENOMIC DNA]</scope>
    <source>
        <strain evidence="3">cv. Menghai</strain>
        <tissue evidence="2">Leaf</tissue>
    </source>
</reference>
<name>A0A6G1F299_9ORYZ</name>
<gene>
    <name evidence="2" type="ORF">E2562_038373</name>
</gene>
<organism evidence="2 3">
    <name type="scientific">Oryza meyeriana var. granulata</name>
    <dbReference type="NCBI Taxonomy" id="110450"/>
    <lineage>
        <taxon>Eukaryota</taxon>
        <taxon>Viridiplantae</taxon>
        <taxon>Streptophyta</taxon>
        <taxon>Embryophyta</taxon>
        <taxon>Tracheophyta</taxon>
        <taxon>Spermatophyta</taxon>
        <taxon>Magnoliopsida</taxon>
        <taxon>Liliopsida</taxon>
        <taxon>Poales</taxon>
        <taxon>Poaceae</taxon>
        <taxon>BOP clade</taxon>
        <taxon>Oryzoideae</taxon>
        <taxon>Oryzeae</taxon>
        <taxon>Oryzinae</taxon>
        <taxon>Oryza</taxon>
        <taxon>Oryza meyeriana</taxon>
    </lineage>
</organism>
<dbReference type="Proteomes" id="UP000479710">
    <property type="component" value="Unassembled WGS sequence"/>
</dbReference>
<accession>A0A6G1F299</accession>
<keyword evidence="3" id="KW-1185">Reference proteome</keyword>
<feature type="region of interest" description="Disordered" evidence="1">
    <location>
        <begin position="54"/>
        <end position="81"/>
    </location>
</feature>
<dbReference type="EMBL" id="SPHZ02000002">
    <property type="protein sequence ID" value="KAF0930965.1"/>
    <property type="molecule type" value="Genomic_DNA"/>
</dbReference>
<evidence type="ECO:0000256" key="1">
    <source>
        <dbReference type="SAM" id="MobiDB-lite"/>
    </source>
</evidence>
<dbReference type="AlphaFoldDB" id="A0A6G1F299"/>
<sequence length="81" mass="8364">MRGRHSVIGSGGSEYRGRPVSDAGYVDHSAWNFTAVTATSGGSREDTTWMAGSELGEPVVGDGRSSPCTSGSRAPSAGYMH</sequence>
<evidence type="ECO:0000313" key="2">
    <source>
        <dbReference type="EMBL" id="KAF0930965.1"/>
    </source>
</evidence>
<evidence type="ECO:0000313" key="3">
    <source>
        <dbReference type="Proteomes" id="UP000479710"/>
    </source>
</evidence>
<protein>
    <submittedName>
        <fullName evidence="2">Uncharacterized protein</fullName>
    </submittedName>
</protein>
<comment type="caution">
    <text evidence="2">The sequence shown here is derived from an EMBL/GenBank/DDBJ whole genome shotgun (WGS) entry which is preliminary data.</text>
</comment>
<proteinExistence type="predicted"/>